<name>A0A7C8GRF3_9BACI</name>
<keyword evidence="7" id="KW-0067">ATP-binding</keyword>
<dbReference type="InterPro" id="IPR000550">
    <property type="entry name" value="Hppk"/>
</dbReference>
<evidence type="ECO:0000256" key="1">
    <source>
        <dbReference type="ARBA" id="ARBA00000198"/>
    </source>
</evidence>
<evidence type="ECO:0000256" key="7">
    <source>
        <dbReference type="ARBA" id="ARBA00022840"/>
    </source>
</evidence>
<accession>A0A7C8GRF3</accession>
<dbReference type="Proteomes" id="UP000480246">
    <property type="component" value="Unassembled WGS sequence"/>
</dbReference>
<dbReference type="PANTHER" id="PTHR43071">
    <property type="entry name" value="2-AMINO-4-HYDROXY-6-HYDROXYMETHYLDIHYDROPTERIDINE PYROPHOSPHOKINASE"/>
    <property type="match status" value="1"/>
</dbReference>
<dbReference type="EMBL" id="WEID01000108">
    <property type="protein sequence ID" value="KAB8126416.1"/>
    <property type="molecule type" value="Genomic_DNA"/>
</dbReference>
<organism evidence="10 11">
    <name type="scientific">Gracilibacillus oryzae</name>
    <dbReference type="NCBI Taxonomy" id="1672701"/>
    <lineage>
        <taxon>Bacteria</taxon>
        <taxon>Bacillati</taxon>
        <taxon>Bacillota</taxon>
        <taxon>Bacilli</taxon>
        <taxon>Bacillales</taxon>
        <taxon>Bacillaceae</taxon>
        <taxon>Gracilibacillus</taxon>
    </lineage>
</organism>
<dbReference type="Pfam" id="PF01288">
    <property type="entry name" value="HPPK"/>
    <property type="match status" value="1"/>
</dbReference>
<dbReference type="GO" id="GO:0046656">
    <property type="term" value="P:folic acid biosynthetic process"/>
    <property type="evidence" value="ECO:0007669"/>
    <property type="project" value="UniProtKB-KW"/>
</dbReference>
<evidence type="ECO:0000256" key="8">
    <source>
        <dbReference type="ARBA" id="ARBA00022909"/>
    </source>
</evidence>
<dbReference type="PROSITE" id="PS00794">
    <property type="entry name" value="HPPK"/>
    <property type="match status" value="1"/>
</dbReference>
<evidence type="ECO:0000256" key="4">
    <source>
        <dbReference type="ARBA" id="ARBA00022679"/>
    </source>
</evidence>
<evidence type="ECO:0000256" key="5">
    <source>
        <dbReference type="ARBA" id="ARBA00022741"/>
    </source>
</evidence>
<dbReference type="InterPro" id="IPR035907">
    <property type="entry name" value="Hppk_sf"/>
</dbReference>
<dbReference type="EC" id="2.7.6.3" evidence="3"/>
<reference evidence="10 11" key="1">
    <citation type="submission" date="2019-10" db="EMBL/GenBank/DDBJ databases">
        <title>Gracilibacillus sp. nov. isolated from rice seeds.</title>
        <authorList>
            <person name="He S."/>
        </authorList>
    </citation>
    <scope>NUCLEOTIDE SEQUENCE [LARGE SCALE GENOMIC DNA]</scope>
    <source>
        <strain evidence="10 11">TD8</strain>
    </source>
</reference>
<evidence type="ECO:0000256" key="2">
    <source>
        <dbReference type="ARBA" id="ARBA00005051"/>
    </source>
</evidence>
<comment type="pathway">
    <text evidence="2">Cofactor biosynthesis; tetrahydrofolate biosynthesis; 2-amino-4-hydroxy-6-hydroxymethyl-7,8-dihydropteridine diphosphate from 7,8-dihydroneopterin triphosphate: step 4/4.</text>
</comment>
<evidence type="ECO:0000256" key="6">
    <source>
        <dbReference type="ARBA" id="ARBA00022777"/>
    </source>
</evidence>
<dbReference type="GO" id="GO:0003848">
    <property type="term" value="F:2-amino-4-hydroxy-6-hydroxymethyldihydropteridine diphosphokinase activity"/>
    <property type="evidence" value="ECO:0007669"/>
    <property type="project" value="UniProtKB-EC"/>
</dbReference>
<dbReference type="PANTHER" id="PTHR43071:SF1">
    <property type="entry name" value="2-AMINO-4-HYDROXY-6-HYDROXYMETHYLDIHYDROPTERIDINE PYROPHOSPHOKINASE"/>
    <property type="match status" value="1"/>
</dbReference>
<dbReference type="NCBIfam" id="TIGR01498">
    <property type="entry name" value="folK"/>
    <property type="match status" value="1"/>
</dbReference>
<evidence type="ECO:0000256" key="3">
    <source>
        <dbReference type="ARBA" id="ARBA00013253"/>
    </source>
</evidence>
<dbReference type="UniPathway" id="UPA00077">
    <property type="reaction ID" value="UER00155"/>
</dbReference>
<dbReference type="CDD" id="cd00483">
    <property type="entry name" value="HPPK"/>
    <property type="match status" value="1"/>
</dbReference>
<dbReference type="GO" id="GO:0046654">
    <property type="term" value="P:tetrahydrofolate biosynthetic process"/>
    <property type="evidence" value="ECO:0007669"/>
    <property type="project" value="UniProtKB-UniPathway"/>
</dbReference>
<dbReference type="SUPFAM" id="SSF55083">
    <property type="entry name" value="6-hydroxymethyl-7,8-dihydropterin pyrophosphokinase, HPPK"/>
    <property type="match status" value="1"/>
</dbReference>
<comment type="caution">
    <text evidence="10">The sequence shown here is derived from an EMBL/GenBank/DDBJ whole genome shotgun (WGS) entry which is preliminary data.</text>
</comment>
<protein>
    <recommendedName>
        <fullName evidence="3">2-amino-4-hydroxy-6-hydroxymethyldihydropteridine diphosphokinase</fullName>
        <ecNumber evidence="3">2.7.6.3</ecNumber>
    </recommendedName>
</protein>
<dbReference type="GO" id="GO:0005524">
    <property type="term" value="F:ATP binding"/>
    <property type="evidence" value="ECO:0007669"/>
    <property type="project" value="UniProtKB-KW"/>
</dbReference>
<keyword evidence="11" id="KW-1185">Reference proteome</keyword>
<evidence type="ECO:0000313" key="11">
    <source>
        <dbReference type="Proteomes" id="UP000480246"/>
    </source>
</evidence>
<keyword evidence="5" id="KW-0547">Nucleotide-binding</keyword>
<dbReference type="AlphaFoldDB" id="A0A7C8GRF3"/>
<feature type="domain" description="7,8-dihydro-6-hydroxymethylpterin-pyrophosphokinase" evidence="9">
    <location>
        <begin position="88"/>
        <end position="99"/>
    </location>
</feature>
<comment type="catalytic activity">
    <reaction evidence="1">
        <text>6-hydroxymethyl-7,8-dihydropterin + ATP = (7,8-dihydropterin-6-yl)methyl diphosphate + AMP + H(+)</text>
        <dbReference type="Rhea" id="RHEA:11412"/>
        <dbReference type="ChEBI" id="CHEBI:15378"/>
        <dbReference type="ChEBI" id="CHEBI:30616"/>
        <dbReference type="ChEBI" id="CHEBI:44841"/>
        <dbReference type="ChEBI" id="CHEBI:72950"/>
        <dbReference type="ChEBI" id="CHEBI:456215"/>
        <dbReference type="EC" id="2.7.6.3"/>
    </reaction>
</comment>
<proteinExistence type="predicted"/>
<keyword evidence="4 10" id="KW-0808">Transferase</keyword>
<dbReference type="RefSeq" id="WP_153406646.1">
    <property type="nucleotide sequence ID" value="NZ_ML762449.1"/>
</dbReference>
<evidence type="ECO:0000259" key="9">
    <source>
        <dbReference type="PROSITE" id="PS00794"/>
    </source>
</evidence>
<keyword evidence="8" id="KW-0289">Folate biosynthesis</keyword>
<dbReference type="Gene3D" id="3.30.70.560">
    <property type="entry name" value="7,8-Dihydro-6-hydroxymethylpterin-pyrophosphokinase HPPK"/>
    <property type="match status" value="1"/>
</dbReference>
<gene>
    <name evidence="10" type="primary">folK</name>
    <name evidence="10" type="ORF">F9U64_20015</name>
</gene>
<evidence type="ECO:0000313" key="10">
    <source>
        <dbReference type="EMBL" id="KAB8126416.1"/>
    </source>
</evidence>
<keyword evidence="6 10" id="KW-0418">Kinase</keyword>
<sequence length="170" mass="19638">MNRAFIALGSNIEPREDYLKKAERLLAEHSDVKLISSSSIYQTEPFGYTDQASFLNKVLEVETMMEPIPLLDLCQKIESELGRKREIKWGPRTMDLDILLFNQEEIKTDRLIIPHPYMHERAFVLVPLSEICPNLFLPHVNKDISQLMDGIAREDKKGVVKWQRTNGGIE</sequence>
<dbReference type="OrthoDB" id="9808041at2"/>
<dbReference type="GO" id="GO:0016301">
    <property type="term" value="F:kinase activity"/>
    <property type="evidence" value="ECO:0007669"/>
    <property type="project" value="UniProtKB-KW"/>
</dbReference>